<name>A0A835ZGK7_9STRA</name>
<evidence type="ECO:0000313" key="4">
    <source>
        <dbReference type="Proteomes" id="UP000664859"/>
    </source>
</evidence>
<dbReference type="GO" id="GO:0004197">
    <property type="term" value="F:cysteine-type endopeptidase activity"/>
    <property type="evidence" value="ECO:0007669"/>
    <property type="project" value="TreeGrafter"/>
</dbReference>
<reference evidence="3" key="1">
    <citation type="submission" date="2021-02" db="EMBL/GenBank/DDBJ databases">
        <title>First Annotated Genome of the Yellow-green Alga Tribonema minus.</title>
        <authorList>
            <person name="Mahan K.M."/>
        </authorList>
    </citation>
    <scope>NUCLEOTIDE SEQUENCE</scope>
    <source>
        <strain evidence="3">UTEX B ZZ1240</strain>
    </source>
</reference>
<proteinExistence type="inferred from homology"/>
<dbReference type="Proteomes" id="UP000664859">
    <property type="component" value="Unassembled WGS sequence"/>
</dbReference>
<feature type="region of interest" description="Disordered" evidence="2">
    <location>
        <begin position="1"/>
        <end position="28"/>
    </location>
</feature>
<comment type="caution">
    <text evidence="3">The sequence shown here is derived from an EMBL/GenBank/DDBJ whole genome shotgun (WGS) entry which is preliminary data.</text>
</comment>
<protein>
    <submittedName>
        <fullName evidence="3">Uncharacterized protein</fullName>
    </submittedName>
</protein>
<dbReference type="InterPro" id="IPR050452">
    <property type="entry name" value="Metacaspase"/>
</dbReference>
<accession>A0A835ZGK7</accession>
<keyword evidence="4" id="KW-1185">Reference proteome</keyword>
<gene>
    <name evidence="3" type="ORF">JKP88DRAFT_267002</name>
</gene>
<dbReference type="Gene3D" id="3.40.50.12660">
    <property type="match status" value="1"/>
</dbReference>
<sequence length="138" mass="15087">MTLKHLTDAMSPCAAPDENGDEEDGRDETICPVDHAQNGIIIDDDIFNMIIAPLPAGVEFTILTGTVIDLPYMLTCGDKLVKAIESGEAVIFHTEPNPVYSGWDLARETLAMGSALFKYGIRKARKRLVDRLNKAPLS</sequence>
<comment type="similarity">
    <text evidence="1">Belongs to the peptidase C14B family.</text>
</comment>
<dbReference type="GO" id="GO:0005737">
    <property type="term" value="C:cytoplasm"/>
    <property type="evidence" value="ECO:0007669"/>
    <property type="project" value="TreeGrafter"/>
</dbReference>
<evidence type="ECO:0000256" key="2">
    <source>
        <dbReference type="SAM" id="MobiDB-lite"/>
    </source>
</evidence>
<dbReference type="GO" id="GO:0006508">
    <property type="term" value="P:proteolysis"/>
    <property type="evidence" value="ECO:0007669"/>
    <property type="project" value="TreeGrafter"/>
</dbReference>
<dbReference type="PANTHER" id="PTHR48104">
    <property type="entry name" value="METACASPASE-4"/>
    <property type="match status" value="1"/>
</dbReference>
<evidence type="ECO:0000313" key="3">
    <source>
        <dbReference type="EMBL" id="KAG5190144.1"/>
    </source>
</evidence>
<dbReference type="EMBL" id="JAFCMP010000038">
    <property type="protein sequence ID" value="KAG5190144.1"/>
    <property type="molecule type" value="Genomic_DNA"/>
</dbReference>
<dbReference type="AlphaFoldDB" id="A0A835ZGK7"/>
<evidence type="ECO:0000256" key="1">
    <source>
        <dbReference type="ARBA" id="ARBA00009005"/>
    </source>
</evidence>
<dbReference type="PANTHER" id="PTHR48104:SF30">
    <property type="entry name" value="METACASPASE-1"/>
    <property type="match status" value="1"/>
</dbReference>
<organism evidence="3 4">
    <name type="scientific">Tribonema minus</name>
    <dbReference type="NCBI Taxonomy" id="303371"/>
    <lineage>
        <taxon>Eukaryota</taxon>
        <taxon>Sar</taxon>
        <taxon>Stramenopiles</taxon>
        <taxon>Ochrophyta</taxon>
        <taxon>PX clade</taxon>
        <taxon>Xanthophyceae</taxon>
        <taxon>Tribonematales</taxon>
        <taxon>Tribonemataceae</taxon>
        <taxon>Tribonema</taxon>
    </lineage>
</organism>